<keyword evidence="1" id="KW-0472">Membrane</keyword>
<evidence type="ECO:0000256" key="1">
    <source>
        <dbReference type="SAM" id="Phobius"/>
    </source>
</evidence>
<gene>
    <name evidence="2" type="ORF">CYLTODRAFT_56830</name>
</gene>
<protein>
    <submittedName>
        <fullName evidence="2">Uncharacterized protein</fullName>
    </submittedName>
</protein>
<proteinExistence type="predicted"/>
<keyword evidence="1" id="KW-0812">Transmembrane</keyword>
<organism evidence="2 3">
    <name type="scientific">Cylindrobasidium torrendii FP15055 ss-10</name>
    <dbReference type="NCBI Taxonomy" id="1314674"/>
    <lineage>
        <taxon>Eukaryota</taxon>
        <taxon>Fungi</taxon>
        <taxon>Dikarya</taxon>
        <taxon>Basidiomycota</taxon>
        <taxon>Agaricomycotina</taxon>
        <taxon>Agaricomycetes</taxon>
        <taxon>Agaricomycetidae</taxon>
        <taxon>Agaricales</taxon>
        <taxon>Marasmiineae</taxon>
        <taxon>Physalacriaceae</taxon>
        <taxon>Cylindrobasidium</taxon>
    </lineage>
</organism>
<sequence>MSNVHGSCSRTSRHLTKGRRVATITSSQTTIMHFLRKGRHQRRRRRIANAFKPIYYQYNVRSPQRPLGPLLPLLLVLYIIPVFISYEVSTTIVAGASYSGLRWCTRAEAEDVKRPIGHFDAEGTAPYGVRIYKPSRYGAIRFNFHHNLTAFWVYGLAAYI</sequence>
<evidence type="ECO:0000313" key="2">
    <source>
        <dbReference type="EMBL" id="KIY72327.1"/>
    </source>
</evidence>
<accession>A0A0D7BPI5</accession>
<name>A0A0D7BPI5_9AGAR</name>
<dbReference type="EMBL" id="KN880445">
    <property type="protein sequence ID" value="KIY72327.1"/>
    <property type="molecule type" value="Genomic_DNA"/>
</dbReference>
<feature type="transmembrane region" description="Helical" evidence="1">
    <location>
        <begin position="67"/>
        <end position="86"/>
    </location>
</feature>
<evidence type="ECO:0000313" key="3">
    <source>
        <dbReference type="Proteomes" id="UP000054007"/>
    </source>
</evidence>
<keyword evidence="3" id="KW-1185">Reference proteome</keyword>
<dbReference type="Proteomes" id="UP000054007">
    <property type="component" value="Unassembled WGS sequence"/>
</dbReference>
<reference evidence="2 3" key="1">
    <citation type="journal article" date="2015" name="Fungal Genet. Biol.">
        <title>Evolution of novel wood decay mechanisms in Agaricales revealed by the genome sequences of Fistulina hepatica and Cylindrobasidium torrendii.</title>
        <authorList>
            <person name="Floudas D."/>
            <person name="Held B.W."/>
            <person name="Riley R."/>
            <person name="Nagy L.G."/>
            <person name="Koehler G."/>
            <person name="Ransdell A.S."/>
            <person name="Younus H."/>
            <person name="Chow J."/>
            <person name="Chiniquy J."/>
            <person name="Lipzen A."/>
            <person name="Tritt A."/>
            <person name="Sun H."/>
            <person name="Haridas S."/>
            <person name="LaButti K."/>
            <person name="Ohm R.A."/>
            <person name="Kues U."/>
            <person name="Blanchette R.A."/>
            <person name="Grigoriev I.V."/>
            <person name="Minto R.E."/>
            <person name="Hibbett D.S."/>
        </authorList>
    </citation>
    <scope>NUCLEOTIDE SEQUENCE [LARGE SCALE GENOMIC DNA]</scope>
    <source>
        <strain evidence="2 3">FP15055 ss-10</strain>
    </source>
</reference>
<keyword evidence="1" id="KW-1133">Transmembrane helix</keyword>
<dbReference type="AlphaFoldDB" id="A0A0D7BPI5"/>